<dbReference type="KEGG" id="doe:DENOEST_P0037"/>
<dbReference type="Pfam" id="PF10502">
    <property type="entry name" value="Peptidase_S26"/>
    <property type="match status" value="1"/>
</dbReference>
<dbReference type="GO" id="GO:0004252">
    <property type="term" value="F:serine-type endopeptidase activity"/>
    <property type="evidence" value="ECO:0007669"/>
    <property type="project" value="InterPro"/>
</dbReference>
<evidence type="ECO:0000259" key="1">
    <source>
        <dbReference type="Pfam" id="PF10502"/>
    </source>
</evidence>
<evidence type="ECO:0000313" key="2">
    <source>
        <dbReference type="EMBL" id="CAB1371195.1"/>
    </source>
</evidence>
<dbReference type="EMBL" id="LR778302">
    <property type="protein sequence ID" value="CAB1371289.1"/>
    <property type="molecule type" value="Genomic_DNA"/>
</dbReference>
<feature type="domain" description="Peptidase S26" evidence="1">
    <location>
        <begin position="16"/>
        <end position="157"/>
    </location>
</feature>
<evidence type="ECO:0000313" key="3">
    <source>
        <dbReference type="EMBL" id="CAB1371289.1"/>
    </source>
</evidence>
<gene>
    <name evidence="2" type="ORF">DENOEST_P0037</name>
    <name evidence="3" type="ORF">DENOEST_P0131</name>
</gene>
<dbReference type="AlphaFoldDB" id="A0A6S6Y1G0"/>
<keyword evidence="4" id="KW-1185">Reference proteome</keyword>
<proteinExistence type="predicted"/>
<dbReference type="Proteomes" id="UP000515733">
    <property type="component" value="Plasmid pI"/>
</dbReference>
<keyword evidence="2" id="KW-0614">Plasmid</keyword>
<name>A0A6S6Y1G0_9PROT</name>
<protein>
    <submittedName>
        <fullName evidence="2">Peptidase S26</fullName>
    </submittedName>
</protein>
<evidence type="ECO:0000313" key="4">
    <source>
        <dbReference type="Proteomes" id="UP000515733"/>
    </source>
</evidence>
<organism evidence="2 4">
    <name type="scientific">Denitratisoma oestradiolicum</name>
    <dbReference type="NCBI Taxonomy" id="311182"/>
    <lineage>
        <taxon>Bacteria</taxon>
        <taxon>Pseudomonadati</taxon>
        <taxon>Pseudomonadota</taxon>
        <taxon>Betaproteobacteria</taxon>
        <taxon>Nitrosomonadales</taxon>
        <taxon>Sterolibacteriaceae</taxon>
        <taxon>Denitratisoma</taxon>
    </lineage>
</organism>
<geneLocation type="plasmid" evidence="2 4">
    <name>pI</name>
</geneLocation>
<dbReference type="GO" id="GO:0006465">
    <property type="term" value="P:signal peptide processing"/>
    <property type="evidence" value="ECO:0007669"/>
    <property type="project" value="InterPro"/>
</dbReference>
<dbReference type="InterPro" id="IPR036286">
    <property type="entry name" value="LexA/Signal_pep-like_sf"/>
</dbReference>
<dbReference type="EMBL" id="LR778302">
    <property type="protein sequence ID" value="CAB1371195.1"/>
    <property type="molecule type" value="Genomic_DNA"/>
</dbReference>
<dbReference type="KEGG" id="doe:DENOEST_P0131"/>
<dbReference type="SUPFAM" id="SSF51306">
    <property type="entry name" value="LexA/Signal peptidase"/>
    <property type="match status" value="1"/>
</dbReference>
<reference evidence="2 4" key="1">
    <citation type="submission" date="2020-03" db="EMBL/GenBank/DDBJ databases">
        <authorList>
            <consortium name="Genoscope - CEA"/>
            <person name="William W."/>
        </authorList>
    </citation>
    <scope>NUCLEOTIDE SEQUENCE [LARGE SCALE GENOMIC DNA]</scope>
    <source>
        <strain evidence="4">DSM 16959</strain>
        <strain evidence="2">DSM16959</strain>
        <plasmid evidence="2 4">pI</plasmid>
    </source>
</reference>
<accession>A0A6S6Y1G0</accession>
<dbReference type="Gene3D" id="2.10.109.10">
    <property type="entry name" value="Umud Fragment, subunit A"/>
    <property type="match status" value="1"/>
</dbReference>
<dbReference type="InterPro" id="IPR019533">
    <property type="entry name" value="Peptidase_S26"/>
</dbReference>
<sequence length="158" mass="16693">MNAKRLYWGVCGGFFAAAALAWASTPYLDFTINMTSSLPGTLYVVHKGGAFKKGDLIAYRWHGGATYPAGTTFIKRVEGIPGDTVKREGAAFWVNDHYIGLAKPKSRAGVPLVPAGAGAIPAGEYFVATPSVDSLDSRYSLSGNIKAAAVIGRAYAIF</sequence>